<feature type="region of interest" description="Disordered" evidence="1">
    <location>
        <begin position="77"/>
        <end position="107"/>
    </location>
</feature>
<feature type="domain" description="Fungal-type protein kinase" evidence="2">
    <location>
        <begin position="37"/>
        <end position="430"/>
    </location>
</feature>
<keyword evidence="4" id="KW-1185">Reference proteome</keyword>
<dbReference type="InterPro" id="IPR011009">
    <property type="entry name" value="Kinase-like_dom_sf"/>
</dbReference>
<comment type="caution">
    <text evidence="3">The sequence shown here is derived from an EMBL/GenBank/DDBJ whole genome shotgun (WGS) entry which is preliminary data.</text>
</comment>
<evidence type="ECO:0000313" key="3">
    <source>
        <dbReference type="EMBL" id="KAJ3575694.1"/>
    </source>
</evidence>
<feature type="compositionally biased region" description="Basic and acidic residues" evidence="1">
    <location>
        <begin position="84"/>
        <end position="102"/>
    </location>
</feature>
<dbReference type="InterPro" id="IPR040976">
    <property type="entry name" value="Pkinase_fungal"/>
</dbReference>
<feature type="region of interest" description="Disordered" evidence="1">
    <location>
        <begin position="545"/>
        <end position="622"/>
    </location>
</feature>
<sequence>MRNCPTTNAAVPLLKLQKVNNTDDARENHRQVTSTCPDVLIIVFLLFLFAREDEIGFDPTVHRIIDKDNKTRNIYEIDPEDVASEPKGKDIDQEPKQKTKQDTKRKRGKRFFKTIGVIYSPRYVCVSGRQTRVWRAIEVDGKTTAARDIGGAEVALKEVWIYEGSRSEFQTQELINKKLKALNPEDYSWASESLQGEIRNALSDFPKNLPLMQIECGGWGEVAKFRPVDAQLNKKILFPGEGSPTLTQSNWSVDPRSLQQDHTSTGISIFSGSTRSHELAVKRQYRLVYHQVGCSLYKAEDLSSSFTVIKDAFIALVLMFLAGWIHRDVSAGNIIVIRDANGRVSGRLSDLEYAREHDQVVEGVTDPKTGTPFFMPIEIHNGQHLFVQSRPLASEKTTDTMVPKSSSNAMPAFGAHHDLESLATWTSLWVVLCRVLHAPALTAAPLIFSNSSVPSPYRQNLFKGLSDCGTSRIEDGIHPELASLGFPSVVQEVTGTLLNACLSLSTIWDPTLRKKYYEALHNGIYTQVCELQRIAASAQAVTFIPSPEGNPPSVVPSLNVLTPTGKRSTEKINNNNKDHTDKKRGLKEEKNKTPPEQIKGGIRTSKKPKRSHEQPECIYSNE</sequence>
<accession>A0AAD5W3F5</accession>
<dbReference type="Proteomes" id="UP001213000">
    <property type="component" value="Unassembled WGS sequence"/>
</dbReference>
<evidence type="ECO:0000313" key="4">
    <source>
        <dbReference type="Proteomes" id="UP001213000"/>
    </source>
</evidence>
<dbReference type="AlphaFoldDB" id="A0AAD5W3F5"/>
<dbReference type="SUPFAM" id="SSF56112">
    <property type="entry name" value="Protein kinase-like (PK-like)"/>
    <property type="match status" value="1"/>
</dbReference>
<proteinExistence type="predicted"/>
<gene>
    <name evidence="3" type="ORF">NP233_g927</name>
</gene>
<dbReference type="EMBL" id="JANIEX010000029">
    <property type="protein sequence ID" value="KAJ3575694.1"/>
    <property type="molecule type" value="Genomic_DNA"/>
</dbReference>
<reference evidence="3" key="1">
    <citation type="submission" date="2022-07" db="EMBL/GenBank/DDBJ databases">
        <title>Genome Sequence of Leucocoprinus birnbaumii.</title>
        <authorList>
            <person name="Buettner E."/>
        </authorList>
    </citation>
    <scope>NUCLEOTIDE SEQUENCE</scope>
    <source>
        <strain evidence="3">VT141</strain>
    </source>
</reference>
<evidence type="ECO:0000259" key="2">
    <source>
        <dbReference type="Pfam" id="PF17667"/>
    </source>
</evidence>
<dbReference type="Gene3D" id="1.10.510.10">
    <property type="entry name" value="Transferase(Phosphotransferase) domain 1"/>
    <property type="match status" value="1"/>
</dbReference>
<evidence type="ECO:0000256" key="1">
    <source>
        <dbReference type="SAM" id="MobiDB-lite"/>
    </source>
</evidence>
<feature type="compositionally biased region" description="Polar residues" evidence="1">
    <location>
        <begin position="559"/>
        <end position="575"/>
    </location>
</feature>
<name>A0AAD5W3F5_9AGAR</name>
<organism evidence="3 4">
    <name type="scientific">Leucocoprinus birnbaumii</name>
    <dbReference type="NCBI Taxonomy" id="56174"/>
    <lineage>
        <taxon>Eukaryota</taxon>
        <taxon>Fungi</taxon>
        <taxon>Dikarya</taxon>
        <taxon>Basidiomycota</taxon>
        <taxon>Agaricomycotina</taxon>
        <taxon>Agaricomycetes</taxon>
        <taxon>Agaricomycetidae</taxon>
        <taxon>Agaricales</taxon>
        <taxon>Agaricineae</taxon>
        <taxon>Agaricaceae</taxon>
        <taxon>Leucocoprinus</taxon>
    </lineage>
</organism>
<feature type="compositionally biased region" description="Basic and acidic residues" evidence="1">
    <location>
        <begin position="576"/>
        <end position="593"/>
    </location>
</feature>
<dbReference type="Pfam" id="PF17667">
    <property type="entry name" value="Pkinase_fungal"/>
    <property type="match status" value="1"/>
</dbReference>
<protein>
    <recommendedName>
        <fullName evidence="2">Fungal-type protein kinase domain-containing protein</fullName>
    </recommendedName>
</protein>